<feature type="transmembrane region" description="Helical" evidence="2">
    <location>
        <begin position="525"/>
        <end position="547"/>
    </location>
</feature>
<dbReference type="Proteomes" id="UP001620645">
    <property type="component" value="Unassembled WGS sequence"/>
</dbReference>
<keyword evidence="4" id="KW-1185">Reference proteome</keyword>
<dbReference type="AlphaFoldDB" id="A0ABD2KHF7"/>
<feature type="transmembrane region" description="Helical" evidence="2">
    <location>
        <begin position="184"/>
        <end position="202"/>
    </location>
</feature>
<feature type="transmembrane region" description="Helical" evidence="2">
    <location>
        <begin position="655"/>
        <end position="674"/>
    </location>
</feature>
<feature type="transmembrane region" description="Helical" evidence="2">
    <location>
        <begin position="153"/>
        <end position="177"/>
    </location>
</feature>
<feature type="region of interest" description="Disordered" evidence="1">
    <location>
        <begin position="773"/>
        <end position="821"/>
    </location>
</feature>
<feature type="region of interest" description="Disordered" evidence="1">
    <location>
        <begin position="337"/>
        <end position="437"/>
    </location>
</feature>
<feature type="transmembrane region" description="Helical" evidence="2">
    <location>
        <begin position="248"/>
        <end position="266"/>
    </location>
</feature>
<accession>A0ABD2KHF7</accession>
<name>A0ABD2KHF7_HETSC</name>
<feature type="compositionally biased region" description="Basic and acidic residues" evidence="1">
    <location>
        <begin position="372"/>
        <end position="391"/>
    </location>
</feature>
<keyword evidence="2" id="KW-0472">Membrane</keyword>
<evidence type="ECO:0000256" key="1">
    <source>
        <dbReference type="SAM" id="MobiDB-lite"/>
    </source>
</evidence>
<feature type="transmembrane region" description="Helical" evidence="2">
    <location>
        <begin position="595"/>
        <end position="613"/>
    </location>
</feature>
<comment type="caution">
    <text evidence="3">The sequence shown here is derived from an EMBL/GenBank/DDBJ whole genome shotgun (WGS) entry which is preliminary data.</text>
</comment>
<sequence length="821" mass="90896">MMDFNEETDILHRLGILASKLECPNKQFPLSKAKDKSTSRDTNPSFCSVTAAEDGDGWGAFSLDELSSSSDDSEFLFDRRELNINGKVNRRMRTHRQGYIPHQSLPRTGTPNLWKLLALLSVASFAGFSMALSHGLLSLSSSSPTDQNIPLFYLLRICGFHALALWVGSIFASSVLLKTNPFSIFLTLMLIFTFICAQIRLAETVTNSKVISHSVVLFLCVSQAFVEGAIQRGLLLLSPLWTVRFHRVLFLCYAAFAFSAGGAFHMQHIQSQHNLSTQNIPSLLWTSFSGNSIGFAKIERRHRRADSETNKNIPSFLELNLNNNTYEQYNTNFSAVDGNVTTNSTNDYRNNKKATTEFDIEKQKQQSPMFKTKTEENAFRRKEVEEKRKKEEEEEQQKRKKEEKKERKMGQEKEEKPKSEEEQKKKNEEQKSAVFAFPPSSSPPVTISAVPMPSIIGTTTVVSTKLSSHLSPSPSGVFFSSSILIGLSIFILPLLFGFCCCCAIDHPICSTQYRHLEELVSPSASAPLGCHLFSMAICALHSALIATMQLSLTMSSSSLSIASVSFSSSSVFWVSLAFSRLLFVFRPSLACKASSLHCLYFASLLSCSSLHFVSLSDPFVLLFGIVFLGFSSASIPLLLYVWHCSSSPSSSLFSASGRFIAAMAFGQLVGPMGFVWWNGNGEGSIPRSSFEVSAVFYFGFGILVLSYVLFLLMLAKLRKSQRQQQITQLSGALNGDAQKSRKKVKSPKGRTKGPYKALFSSVAGDESNDALFERGILDDSEEGKESEGVVDLEMESIGGEEQQSDGGQRMDKRPRGVHTLV</sequence>
<proteinExistence type="predicted"/>
<evidence type="ECO:0000313" key="3">
    <source>
        <dbReference type="EMBL" id="KAL3102283.1"/>
    </source>
</evidence>
<keyword evidence="2" id="KW-0812">Transmembrane</keyword>
<feature type="transmembrane region" description="Helical" evidence="2">
    <location>
        <begin position="559"/>
        <end position="583"/>
    </location>
</feature>
<protein>
    <submittedName>
        <fullName evidence="3">Uncharacterized protein</fullName>
    </submittedName>
</protein>
<feature type="compositionally biased region" description="Basic and acidic residues" evidence="1">
    <location>
        <begin position="403"/>
        <end position="431"/>
    </location>
</feature>
<organism evidence="3 4">
    <name type="scientific">Heterodera schachtii</name>
    <name type="common">Sugarbeet cyst nematode worm</name>
    <name type="synonym">Tylenchus schachtii</name>
    <dbReference type="NCBI Taxonomy" id="97005"/>
    <lineage>
        <taxon>Eukaryota</taxon>
        <taxon>Metazoa</taxon>
        <taxon>Ecdysozoa</taxon>
        <taxon>Nematoda</taxon>
        <taxon>Chromadorea</taxon>
        <taxon>Rhabditida</taxon>
        <taxon>Tylenchina</taxon>
        <taxon>Tylenchomorpha</taxon>
        <taxon>Tylenchoidea</taxon>
        <taxon>Heteroderidae</taxon>
        <taxon>Heteroderinae</taxon>
        <taxon>Heterodera</taxon>
    </lineage>
</organism>
<feature type="compositionally biased region" description="Basic and acidic residues" evidence="1">
    <location>
        <begin position="773"/>
        <end position="787"/>
    </location>
</feature>
<feature type="compositionally biased region" description="Basic and acidic residues" evidence="1">
    <location>
        <begin position="354"/>
        <end position="364"/>
    </location>
</feature>
<gene>
    <name evidence="3" type="ORF">niasHS_003692</name>
</gene>
<feature type="compositionally biased region" description="Polar residues" evidence="1">
    <location>
        <begin position="337"/>
        <end position="348"/>
    </location>
</feature>
<evidence type="ECO:0000256" key="2">
    <source>
        <dbReference type="SAM" id="Phobius"/>
    </source>
</evidence>
<feature type="transmembrane region" description="Helical" evidence="2">
    <location>
        <begin position="113"/>
        <end position="133"/>
    </location>
</feature>
<reference evidence="3 4" key="1">
    <citation type="submission" date="2024-10" db="EMBL/GenBank/DDBJ databases">
        <authorList>
            <person name="Kim D."/>
        </authorList>
    </citation>
    <scope>NUCLEOTIDE SEQUENCE [LARGE SCALE GENOMIC DNA]</scope>
    <source>
        <strain evidence="3">Taebaek</strain>
    </source>
</reference>
<dbReference type="EMBL" id="JBICCN010000026">
    <property type="protein sequence ID" value="KAL3102283.1"/>
    <property type="molecule type" value="Genomic_DNA"/>
</dbReference>
<feature type="transmembrane region" description="Helical" evidence="2">
    <location>
        <begin position="214"/>
        <end position="236"/>
    </location>
</feature>
<feature type="transmembrane region" description="Helical" evidence="2">
    <location>
        <begin position="694"/>
        <end position="715"/>
    </location>
</feature>
<feature type="transmembrane region" description="Helical" evidence="2">
    <location>
        <begin position="619"/>
        <end position="643"/>
    </location>
</feature>
<keyword evidence="2" id="KW-1133">Transmembrane helix</keyword>
<feature type="transmembrane region" description="Helical" evidence="2">
    <location>
        <begin position="477"/>
        <end position="504"/>
    </location>
</feature>
<evidence type="ECO:0000313" key="4">
    <source>
        <dbReference type="Proteomes" id="UP001620645"/>
    </source>
</evidence>